<proteinExistence type="predicted"/>
<accession>A0ABV2SAX9</accession>
<comment type="caution">
    <text evidence="2">The sequence shown here is derived from an EMBL/GenBank/DDBJ whole genome shotgun (WGS) entry which is preliminary data.</text>
</comment>
<gene>
    <name evidence="2" type="ORF">V5J35_000119</name>
</gene>
<evidence type="ECO:0000313" key="2">
    <source>
        <dbReference type="EMBL" id="MET4754927.1"/>
    </source>
</evidence>
<dbReference type="EMBL" id="JBEWTB010000001">
    <property type="protein sequence ID" value="MET4754927.1"/>
    <property type="molecule type" value="Genomic_DNA"/>
</dbReference>
<evidence type="ECO:0000256" key="1">
    <source>
        <dbReference type="SAM" id="MobiDB-lite"/>
    </source>
</evidence>
<sequence>MSEFATETAPPEARPAPPLPAETTHKPKPVTATPSPVAAQMMSDHSLLQTGLSQNEWLRQPSAAVVQRARKSVAADSGDKPKFEIYVPGQFSYNKKELTGNDAFKFAQQINNTFVSNNMPGGYALKLDHKNRKWFLVGPLGVSLSEAKAVVKGFKFKGKVVLRGGPKPKPVIQDEPVTPDPGPIIPDDPVIPDPIIPDDPVIPDPNIPDDPVIPDPVLPEQETTSQESATRGFAPKITATYLDNEGNVTRTDDADTVLTSLGKVKRVEYDQLSNVQKQAVGSAANLRSRVNSLEAAAALDRGISQGLYGAPAKIAAMSAGEAVAQGTIDWQEELSAGHTGFARLKGLLQDAGFGKEDFPKLLDKKVTAEDSDTDDTAVPEKASAKERLQPYSGKARQLRQALGYVRAGELWNGLSGYGNSYNAVAGSLLNNEALSRRNTSPGKLEASVTRAASNGGVAMKTSALTVSWLGDKAHRDFWSGKTDALK</sequence>
<evidence type="ECO:0000313" key="3">
    <source>
        <dbReference type="Proteomes" id="UP001549366"/>
    </source>
</evidence>
<keyword evidence="3" id="KW-1185">Reference proteome</keyword>
<dbReference type="RefSeq" id="WP_354011522.1">
    <property type="nucleotide sequence ID" value="NZ_JBEWTA010000003.1"/>
</dbReference>
<reference evidence="2 3" key="1">
    <citation type="submission" date="2024-06" db="EMBL/GenBank/DDBJ databases">
        <title>Genomic Encyclopedia of Type Strains, Phase V (KMG-V): Genome sequencing to study the core and pangenomes of soil and plant-associated prokaryotes.</title>
        <authorList>
            <person name="Whitman W."/>
        </authorList>
    </citation>
    <scope>NUCLEOTIDE SEQUENCE [LARGE SCALE GENOMIC DNA]</scope>
    <source>
        <strain evidence="2 3">NE40</strain>
    </source>
</reference>
<dbReference type="Proteomes" id="UP001549366">
    <property type="component" value="Unassembled WGS sequence"/>
</dbReference>
<name>A0ABV2SAX9_9GAMM</name>
<protein>
    <submittedName>
        <fullName evidence="2">BMFP domain-containing protein YqiC</fullName>
    </submittedName>
</protein>
<feature type="region of interest" description="Disordered" evidence="1">
    <location>
        <begin position="1"/>
        <end position="36"/>
    </location>
</feature>
<organism evidence="2 3">
    <name type="scientific">Endozoicomonas lisbonensis</name>
    <dbReference type="NCBI Taxonomy" id="3120522"/>
    <lineage>
        <taxon>Bacteria</taxon>
        <taxon>Pseudomonadati</taxon>
        <taxon>Pseudomonadota</taxon>
        <taxon>Gammaproteobacteria</taxon>
        <taxon>Oceanospirillales</taxon>
        <taxon>Endozoicomonadaceae</taxon>
        <taxon>Endozoicomonas</taxon>
    </lineage>
</organism>
<feature type="compositionally biased region" description="Low complexity" evidence="1">
    <location>
        <begin position="1"/>
        <end position="11"/>
    </location>
</feature>